<dbReference type="EMBL" id="QVQZ01000002">
    <property type="protein sequence ID" value="RFU53850.1"/>
    <property type="molecule type" value="Genomic_DNA"/>
</dbReference>
<name>A0A372KNH1_9STRE</name>
<evidence type="ECO:0000313" key="2">
    <source>
        <dbReference type="EMBL" id="AXQ77995.1"/>
    </source>
</evidence>
<dbReference type="OrthoDB" id="89044at2"/>
<dbReference type="RefSeq" id="WP_116877419.1">
    <property type="nucleotide sequence ID" value="NZ_CP031733.1"/>
</dbReference>
<dbReference type="Proteomes" id="UP000246115">
    <property type="component" value="Chromosome"/>
</dbReference>
<protein>
    <submittedName>
        <fullName evidence="4">GIY-YIG nuclease family protein</fullName>
    </submittedName>
</protein>
<dbReference type="EMBL" id="CP031733">
    <property type="protein sequence ID" value="AXQ77995.1"/>
    <property type="molecule type" value="Genomic_DNA"/>
</dbReference>
<dbReference type="KEGG" id="schj:DDV21_002360"/>
<dbReference type="CDD" id="cd10446">
    <property type="entry name" value="GIY-YIG_unchar_1"/>
    <property type="match status" value="1"/>
</dbReference>
<dbReference type="Gene3D" id="3.40.1440.10">
    <property type="entry name" value="GIY-YIG endonuclease"/>
    <property type="match status" value="1"/>
</dbReference>
<reference evidence="2" key="4">
    <citation type="journal article" date="2019" name="Int. J. Syst. Evol. Microbiol.">
        <title>Streptococcus chenjunshii sp. nov. isolated from feces of Tibetan antelopes.</title>
        <authorList>
            <person name="Tian Z."/>
            <person name="Lu S."/>
            <person name="Jin D."/>
            <person name="Yang J."/>
            <person name="Pu J."/>
            <person name="Lai X.H."/>
            <person name="Bai X.N."/>
            <person name="Wu X.M."/>
            <person name="Li J."/>
            <person name="Wang S."/>
            <person name="Xu J."/>
        </authorList>
    </citation>
    <scope>NUCLEOTIDE SEQUENCE</scope>
    <source>
        <strain evidence="2">Z15</strain>
    </source>
</reference>
<evidence type="ECO:0000313" key="6">
    <source>
        <dbReference type="Proteomes" id="UP000262901"/>
    </source>
</evidence>
<organism evidence="4 6">
    <name type="scientific">Streptococcus chenjunshii</name>
    <dbReference type="NCBI Taxonomy" id="2173853"/>
    <lineage>
        <taxon>Bacteria</taxon>
        <taxon>Bacillati</taxon>
        <taxon>Bacillota</taxon>
        <taxon>Bacilli</taxon>
        <taxon>Lactobacillales</taxon>
        <taxon>Streptococcaceae</taxon>
        <taxon>Streptococcus</taxon>
    </lineage>
</organism>
<dbReference type="PROSITE" id="PS50164">
    <property type="entry name" value="GIY_YIG"/>
    <property type="match status" value="1"/>
</dbReference>
<dbReference type="InterPro" id="IPR035901">
    <property type="entry name" value="GIY-YIG_endonuc_sf"/>
</dbReference>
<reference evidence="5" key="3">
    <citation type="submission" date="2018-08" db="EMBL/GenBank/DDBJ databases">
        <title>Streptococcus chenjunshii sp. nov., isolated from stools sample of the Tibetan antelope in the Qinghai-Tibet plateau, China.</title>
        <authorList>
            <person name="Tian Z."/>
        </authorList>
    </citation>
    <scope>NUCLEOTIDE SEQUENCE [LARGE SCALE GENOMIC DNA]</scope>
    <source>
        <strain evidence="5">Z15</strain>
    </source>
</reference>
<dbReference type="SUPFAM" id="SSF82771">
    <property type="entry name" value="GIY-YIG endonuclease"/>
    <property type="match status" value="1"/>
</dbReference>
<evidence type="ECO:0000313" key="4">
    <source>
        <dbReference type="EMBL" id="RFU53850.1"/>
    </source>
</evidence>
<evidence type="ECO:0000259" key="1">
    <source>
        <dbReference type="PROSITE" id="PS50164"/>
    </source>
</evidence>
<evidence type="ECO:0000313" key="7">
    <source>
        <dbReference type="Proteomes" id="UP000264056"/>
    </source>
</evidence>
<accession>A0A372KNH1</accession>
<dbReference type="Proteomes" id="UP000264056">
    <property type="component" value="Unassembled WGS sequence"/>
</dbReference>
<evidence type="ECO:0000313" key="5">
    <source>
        <dbReference type="Proteomes" id="UP000246115"/>
    </source>
</evidence>
<dbReference type="InterPro" id="IPR000305">
    <property type="entry name" value="GIY-YIG_endonuc"/>
</dbReference>
<sequence>MADIMLTDIFRFDNLLSQPNYKGKRIKLRFNKNWGDFNFVKEYQENSDLFIPYLLSMHPKRNNNSDIQFHFIEVRPHLWLFVGAYNIIRKDSEILRDHFRNWDVVYAKAERLTEFDKYINRIIINYSLPSRSFFYVDKRIINSVPVSEILSEDYFEKSKDFPGYENISLSYQELKQHLHSSIWYEHLTAVYGVYLITDIKTGKMYVGSAYGNNGVYGRWSVYLSDGYDKTELEGNRYPNKKLREVVNKNGIRYIQKNFRYTLLEIFSKNELGKQKALNREIYWKDVLQTRMFGYNIN</sequence>
<feature type="domain" description="GIY-YIG" evidence="1">
    <location>
        <begin position="189"/>
        <end position="296"/>
    </location>
</feature>
<evidence type="ECO:0000313" key="3">
    <source>
        <dbReference type="EMBL" id="RFU51760.1"/>
    </source>
</evidence>
<accession>A0A346NAF0</accession>
<reference evidence="4 6" key="2">
    <citation type="submission" date="2018-08" db="EMBL/GenBank/DDBJ databases">
        <title>Draft genome of Streptococcus sp. nov. Z1.</title>
        <authorList>
            <person name="Tian Z."/>
        </authorList>
    </citation>
    <scope>NUCLEOTIDE SEQUENCE [LARGE SCALE GENOMIC DNA]</scope>
    <source>
        <strain evidence="4">Z1</strain>
        <strain evidence="6">Z1(2018)</strain>
    </source>
</reference>
<dbReference type="AlphaFoldDB" id="A0A372KNH1"/>
<gene>
    <name evidence="2" type="ORF">DDV21_002360</name>
    <name evidence="3" type="ORF">DDV22_01405</name>
    <name evidence="4" type="ORF">DDV23_01915</name>
</gene>
<keyword evidence="7" id="KW-1185">Reference proteome</keyword>
<dbReference type="EMBL" id="QVQY01000002">
    <property type="protein sequence ID" value="RFU51760.1"/>
    <property type="molecule type" value="Genomic_DNA"/>
</dbReference>
<dbReference type="Proteomes" id="UP000262901">
    <property type="component" value="Unassembled WGS sequence"/>
</dbReference>
<proteinExistence type="predicted"/>
<reference evidence="3 7" key="1">
    <citation type="submission" date="2018-08" db="EMBL/GenBank/DDBJ databases">
        <title>Draft genome of Streptococcus sp .nov. Z2.</title>
        <authorList>
            <person name="Tian Z."/>
        </authorList>
    </citation>
    <scope>NUCLEOTIDE SEQUENCE [LARGE SCALE GENOMIC DNA]</scope>
    <source>
        <strain evidence="3 7">Z2</strain>
    </source>
</reference>